<keyword evidence="4" id="KW-1185">Reference proteome</keyword>
<dbReference type="PANTHER" id="PTHR43037:SF1">
    <property type="entry name" value="BLL1128 PROTEIN"/>
    <property type="match status" value="1"/>
</dbReference>
<evidence type="ECO:0000256" key="2">
    <source>
        <dbReference type="SAM" id="SignalP"/>
    </source>
</evidence>
<dbReference type="AlphaFoldDB" id="A0A1T5FGU2"/>
<accession>A0A1T5FGU2</accession>
<dbReference type="EMBL" id="FUZF01000016">
    <property type="protein sequence ID" value="SKB95369.1"/>
    <property type="molecule type" value="Genomic_DNA"/>
</dbReference>
<name>A0A1T5FGU2_9SPHI</name>
<proteinExistence type="predicted"/>
<dbReference type="OrthoDB" id="9764953at2"/>
<feature type="signal peptide" evidence="2">
    <location>
        <begin position="1"/>
        <end position="21"/>
    </location>
</feature>
<sequence>MRLKALFTVTISLLASNYALSQKFDQQMFDLLLRGQHVELPSKSIKDKNIASKRADVWKKWKKAVITHYGLQLDESLLSSSKEYSWQLVDEDPLPFVFVKKDERPTNGYPLFINLHGSGPKSQEWSASKQLSKGYKGGPSLYFVPQIPSEKRYRWGLIPMQQAYEKLLRLAMVSDQIDRNKMYVMGISEGGYGSQRLGAFYADYWAGVGPMAGGEPLENAPVLNFRNTAFAMETGEFDTGFGRDNYTQQAKMAFKEMKENFPADFEHRVNFQAGRGHTINYNLVSPWLIEQVRKPIPHHVSWVNFPLYGRYRQGFYNLAVEEPFGVHPDSTVDRTSFDVRIKAERNEVELIAYAIDRGTDDTLPLKSGKLAIYLSEKQVNLNKPVRLCVNGKEVFNGVVKLDEVNIWRSCLLFGDPDRLFPAKLLVDFSKF</sequence>
<dbReference type="SUPFAM" id="SSF53474">
    <property type="entry name" value="alpha/beta-Hydrolases"/>
    <property type="match status" value="2"/>
</dbReference>
<protein>
    <recommendedName>
        <fullName evidence="5">Esterase PHB depolymerase</fullName>
    </recommendedName>
</protein>
<dbReference type="Gene3D" id="3.40.50.1820">
    <property type="entry name" value="alpha/beta hydrolase"/>
    <property type="match status" value="1"/>
</dbReference>
<dbReference type="InterPro" id="IPR029058">
    <property type="entry name" value="AB_hydrolase_fold"/>
</dbReference>
<organism evidence="3 4">
    <name type="scientific">Sphingobacterium nematocida</name>
    <dbReference type="NCBI Taxonomy" id="1513896"/>
    <lineage>
        <taxon>Bacteria</taxon>
        <taxon>Pseudomonadati</taxon>
        <taxon>Bacteroidota</taxon>
        <taxon>Sphingobacteriia</taxon>
        <taxon>Sphingobacteriales</taxon>
        <taxon>Sphingobacteriaceae</taxon>
        <taxon>Sphingobacterium</taxon>
    </lineage>
</organism>
<gene>
    <name evidence="3" type="ORF">SAMN05660841_03232</name>
</gene>
<evidence type="ECO:0000313" key="4">
    <source>
        <dbReference type="Proteomes" id="UP000190150"/>
    </source>
</evidence>
<dbReference type="PANTHER" id="PTHR43037">
    <property type="entry name" value="UNNAMED PRODUCT-RELATED"/>
    <property type="match status" value="1"/>
</dbReference>
<evidence type="ECO:0000256" key="1">
    <source>
        <dbReference type="ARBA" id="ARBA00022729"/>
    </source>
</evidence>
<dbReference type="InterPro" id="IPR050955">
    <property type="entry name" value="Plant_Biomass_Hydrol_Est"/>
</dbReference>
<dbReference type="STRING" id="1513896.SAMN05660841_03232"/>
<dbReference type="RefSeq" id="WP_079644599.1">
    <property type="nucleotide sequence ID" value="NZ_FUZF01000016.1"/>
</dbReference>
<reference evidence="4" key="1">
    <citation type="submission" date="2017-02" db="EMBL/GenBank/DDBJ databases">
        <authorList>
            <person name="Varghese N."/>
            <person name="Submissions S."/>
        </authorList>
    </citation>
    <scope>NUCLEOTIDE SEQUENCE [LARGE SCALE GENOMIC DNA]</scope>
    <source>
        <strain evidence="4">DSM 24091</strain>
    </source>
</reference>
<evidence type="ECO:0008006" key="5">
    <source>
        <dbReference type="Google" id="ProtNLM"/>
    </source>
</evidence>
<keyword evidence="1 2" id="KW-0732">Signal</keyword>
<dbReference type="Proteomes" id="UP000190150">
    <property type="component" value="Unassembled WGS sequence"/>
</dbReference>
<evidence type="ECO:0000313" key="3">
    <source>
        <dbReference type="EMBL" id="SKB95369.1"/>
    </source>
</evidence>
<feature type="chain" id="PRO_5012798181" description="Esterase PHB depolymerase" evidence="2">
    <location>
        <begin position="22"/>
        <end position="431"/>
    </location>
</feature>